<evidence type="ECO:0000313" key="7">
    <source>
        <dbReference type="EMBL" id="ANN71686.1"/>
    </source>
</evidence>
<proteinExistence type="inferred from homology"/>
<dbReference type="Gene3D" id="1.10.10.10">
    <property type="entry name" value="Winged helix-like DNA-binding domain superfamily/Winged helix DNA-binding domain"/>
    <property type="match status" value="1"/>
</dbReference>
<dbReference type="SUPFAM" id="SSF53850">
    <property type="entry name" value="Periplasmic binding protein-like II"/>
    <property type="match status" value="1"/>
</dbReference>
<dbReference type="GO" id="GO:0003700">
    <property type="term" value="F:DNA-binding transcription factor activity"/>
    <property type="evidence" value="ECO:0007669"/>
    <property type="project" value="InterPro"/>
</dbReference>
<accession>A0A193FWX8</accession>
<reference evidence="7 8" key="1">
    <citation type="submission" date="2016-06" db="EMBL/GenBank/DDBJ databases">
        <title>Complete genome sequences of Bordetella bronchialis and Bordetella flabilis.</title>
        <authorList>
            <person name="LiPuma J.J."/>
            <person name="Spilker T."/>
        </authorList>
    </citation>
    <scope>NUCLEOTIDE SEQUENCE [LARGE SCALE GENOMIC DNA]</scope>
    <source>
        <strain evidence="7 8">AU17976</strain>
    </source>
</reference>
<evidence type="ECO:0000256" key="5">
    <source>
        <dbReference type="SAM" id="MobiDB-lite"/>
    </source>
</evidence>
<protein>
    <submittedName>
        <fullName evidence="7">LysR family transcriptional regulator</fullName>
    </submittedName>
</protein>
<dbReference type="PANTHER" id="PTHR30419:SF2">
    <property type="entry name" value="LYSR FAMILY TRANSCRIPTIONAL REGULATOR"/>
    <property type="match status" value="1"/>
</dbReference>
<dbReference type="STRING" id="463025.BAU08_10390"/>
<comment type="similarity">
    <text evidence="1">Belongs to the LysR transcriptional regulatory family.</text>
</comment>
<dbReference type="PANTHER" id="PTHR30419">
    <property type="entry name" value="HTH-TYPE TRANSCRIPTIONAL REGULATOR YBHD"/>
    <property type="match status" value="1"/>
</dbReference>
<gene>
    <name evidence="7" type="ORF">BAU08_10390</name>
</gene>
<keyword evidence="3" id="KW-0238">DNA-binding</keyword>
<evidence type="ECO:0000256" key="2">
    <source>
        <dbReference type="ARBA" id="ARBA00023015"/>
    </source>
</evidence>
<dbReference type="PROSITE" id="PS50931">
    <property type="entry name" value="HTH_LYSR"/>
    <property type="match status" value="1"/>
</dbReference>
<dbReference type="GO" id="GO:0005829">
    <property type="term" value="C:cytosol"/>
    <property type="evidence" value="ECO:0007669"/>
    <property type="project" value="TreeGrafter"/>
</dbReference>
<feature type="domain" description="HTH lysR-type" evidence="6">
    <location>
        <begin position="1"/>
        <end position="51"/>
    </location>
</feature>
<dbReference type="InterPro" id="IPR050950">
    <property type="entry name" value="HTH-type_LysR_regulators"/>
</dbReference>
<feature type="region of interest" description="Disordered" evidence="5">
    <location>
        <begin position="289"/>
        <end position="326"/>
    </location>
</feature>
<dbReference type="Proteomes" id="UP000092213">
    <property type="component" value="Chromosome"/>
</dbReference>
<dbReference type="InterPro" id="IPR000847">
    <property type="entry name" value="LysR_HTH_N"/>
</dbReference>
<keyword evidence="2" id="KW-0805">Transcription regulation</keyword>
<name>A0A193FWX8_9BORD</name>
<dbReference type="Pfam" id="PF03466">
    <property type="entry name" value="LysR_substrate"/>
    <property type="match status" value="1"/>
</dbReference>
<sequence length="326" mass="35242">MFVAAVEAGSLSRAAESGNLVISAVSKRISELERQTGTVLLRRHGRGVEPTPAGAMLYQRAKAILRGVAQAHDALAAYSRHGVPKIRLAANPSTTVQFLPGDISAFLRRHPDSHVDLIEAYSPDIPRMVSNGEAEVGIYHAEAPSPGLHSVKYRSDRVGLVVPRGHPLEKRKTLALEDALDYQFLGYFPRHALERFLELAGSTLSRPPIVRSQVSSYEARCRMVAEGLGLGIVPEIIARSHVAQLSISWLPLSDAWASRDMYMCVRDLNAMEAGVRDLFDHLARCAANQAGDARKGRPAGKGSRGPLPDGKAPGPSRKVSSRISPA</sequence>
<evidence type="ECO:0000256" key="4">
    <source>
        <dbReference type="ARBA" id="ARBA00023163"/>
    </source>
</evidence>
<dbReference type="InterPro" id="IPR036388">
    <property type="entry name" value="WH-like_DNA-bd_sf"/>
</dbReference>
<evidence type="ECO:0000259" key="6">
    <source>
        <dbReference type="PROSITE" id="PS50931"/>
    </source>
</evidence>
<dbReference type="EMBL" id="CP016171">
    <property type="protein sequence ID" value="ANN71686.1"/>
    <property type="molecule type" value="Genomic_DNA"/>
</dbReference>
<evidence type="ECO:0000256" key="1">
    <source>
        <dbReference type="ARBA" id="ARBA00009437"/>
    </source>
</evidence>
<organism evidence="7 8">
    <name type="scientific">Bordetella bronchialis</name>
    <dbReference type="NCBI Taxonomy" id="463025"/>
    <lineage>
        <taxon>Bacteria</taxon>
        <taxon>Pseudomonadati</taxon>
        <taxon>Pseudomonadota</taxon>
        <taxon>Betaproteobacteria</taxon>
        <taxon>Burkholderiales</taxon>
        <taxon>Alcaligenaceae</taxon>
        <taxon>Bordetella</taxon>
    </lineage>
</organism>
<evidence type="ECO:0000313" key="8">
    <source>
        <dbReference type="Proteomes" id="UP000092213"/>
    </source>
</evidence>
<dbReference type="SUPFAM" id="SSF46785">
    <property type="entry name" value="Winged helix' DNA-binding domain"/>
    <property type="match status" value="1"/>
</dbReference>
<dbReference type="InterPro" id="IPR036390">
    <property type="entry name" value="WH_DNA-bd_sf"/>
</dbReference>
<dbReference type="GO" id="GO:0003677">
    <property type="term" value="F:DNA binding"/>
    <property type="evidence" value="ECO:0007669"/>
    <property type="project" value="UniProtKB-KW"/>
</dbReference>
<dbReference type="Gene3D" id="3.40.190.290">
    <property type="match status" value="1"/>
</dbReference>
<dbReference type="AlphaFoldDB" id="A0A193FWX8"/>
<keyword evidence="4" id="KW-0804">Transcription</keyword>
<dbReference type="Pfam" id="PF00126">
    <property type="entry name" value="HTH_1"/>
    <property type="match status" value="1"/>
</dbReference>
<dbReference type="InterPro" id="IPR005119">
    <property type="entry name" value="LysR_subst-bd"/>
</dbReference>
<evidence type="ECO:0000256" key="3">
    <source>
        <dbReference type="ARBA" id="ARBA00023125"/>
    </source>
</evidence>